<proteinExistence type="predicted"/>
<dbReference type="OrthoDB" id="9992527at2759"/>
<dbReference type="Pfam" id="PF00107">
    <property type="entry name" value="ADH_zinc_N"/>
    <property type="match status" value="1"/>
</dbReference>
<dbReference type="InterPro" id="IPR020843">
    <property type="entry name" value="ER"/>
</dbReference>
<dbReference type="STRING" id="1382522.W6MWW4"/>
<dbReference type="SUPFAM" id="SSF51735">
    <property type="entry name" value="NAD(P)-binding Rossmann-fold domains"/>
    <property type="match status" value="1"/>
</dbReference>
<organism evidence="2 3">
    <name type="scientific">Kuraishia capsulata CBS 1993</name>
    <dbReference type="NCBI Taxonomy" id="1382522"/>
    <lineage>
        <taxon>Eukaryota</taxon>
        <taxon>Fungi</taxon>
        <taxon>Dikarya</taxon>
        <taxon>Ascomycota</taxon>
        <taxon>Saccharomycotina</taxon>
        <taxon>Pichiomycetes</taxon>
        <taxon>Pichiales</taxon>
        <taxon>Pichiaceae</taxon>
        <taxon>Kuraishia</taxon>
    </lineage>
</organism>
<dbReference type="InterPro" id="IPR047122">
    <property type="entry name" value="Trans-enoyl_RdTase-like"/>
</dbReference>
<dbReference type="RefSeq" id="XP_022459957.1">
    <property type="nucleotide sequence ID" value="XM_022602411.1"/>
</dbReference>
<dbReference type="PANTHER" id="PTHR45348">
    <property type="entry name" value="HYPOTHETICAL OXIDOREDUCTASE (EUROFUNG)"/>
    <property type="match status" value="1"/>
</dbReference>
<evidence type="ECO:0000313" key="3">
    <source>
        <dbReference type="Proteomes" id="UP000019384"/>
    </source>
</evidence>
<dbReference type="Pfam" id="PF08240">
    <property type="entry name" value="ADH_N"/>
    <property type="match status" value="1"/>
</dbReference>
<evidence type="ECO:0000313" key="2">
    <source>
        <dbReference type="EMBL" id="CDK27965.1"/>
    </source>
</evidence>
<dbReference type="SMART" id="SM00829">
    <property type="entry name" value="PKS_ER"/>
    <property type="match status" value="1"/>
</dbReference>
<sequence>MSSQTQQAVAYSGSSEDKKLTELVSYEIPQPNADQLLIKAVAFATNPTDYKHFLGGWGAKGTFAGSDVSGEVVAIGANVKGFEVGDHVSSFDRGGNKKKPHVGLFKEYSVVDPYLTFRYPKKLKTLGADVNEYPSSKVDTFEGAAAINLGIFTVGLTYSYAFGLDFDKAKNADKTVLIWGGATATGLLAIQVAKKVYGLKVVAAASKKHESSLKSFGADAVFDYHDSDVVSQIKAFSGDSLVYGYDTVANLDTWNAVNDSLTDSTPVVADNLLFLEGSALKNPKKNAKYTKTLVYLARGEDQELGDDFVLKSSPEIAEAHLKFYKNIVPFVQDGTIQHQPLRILHDGLSSVDEAFSLLRNNKVSAEKIVFKLSESK</sequence>
<dbReference type="GO" id="GO:0016651">
    <property type="term" value="F:oxidoreductase activity, acting on NAD(P)H"/>
    <property type="evidence" value="ECO:0007669"/>
    <property type="project" value="InterPro"/>
</dbReference>
<dbReference type="Proteomes" id="UP000019384">
    <property type="component" value="Unassembled WGS sequence"/>
</dbReference>
<dbReference type="Gene3D" id="3.40.50.720">
    <property type="entry name" value="NAD(P)-binding Rossmann-like Domain"/>
    <property type="match status" value="1"/>
</dbReference>
<protein>
    <recommendedName>
        <fullName evidence="1">Enoyl reductase (ER) domain-containing protein</fullName>
    </recommendedName>
</protein>
<reference evidence="2" key="2">
    <citation type="submission" date="2014-02" db="EMBL/GenBank/DDBJ databases">
        <title>Complete DNA sequence of /Kuraishia capsulata/ illustrates novel genomic features among budding yeasts (/Saccharomycotina/).</title>
        <authorList>
            <person name="Morales L."/>
            <person name="Noel B."/>
            <person name="Porcel B."/>
            <person name="Marcet-Houben M."/>
            <person name="Hullo M-F."/>
            <person name="Sacerdot C."/>
            <person name="Tekaia F."/>
            <person name="Leh-Louis V."/>
            <person name="Despons L."/>
            <person name="Khanna V."/>
            <person name="Aury J-M."/>
            <person name="Barbe V."/>
            <person name="Couloux A."/>
            <person name="Labadie K."/>
            <person name="Pelletier E."/>
            <person name="Souciet J-L."/>
            <person name="Boekhout T."/>
            <person name="Gabaldon T."/>
            <person name="Wincker P."/>
            <person name="Dujon B."/>
        </authorList>
    </citation>
    <scope>NUCLEOTIDE SEQUENCE</scope>
    <source>
        <strain evidence="2">CBS 1993</strain>
    </source>
</reference>
<dbReference type="InterPro" id="IPR011032">
    <property type="entry name" value="GroES-like_sf"/>
</dbReference>
<dbReference type="InterPro" id="IPR036291">
    <property type="entry name" value="NAD(P)-bd_dom_sf"/>
</dbReference>
<dbReference type="InterPro" id="IPR013154">
    <property type="entry name" value="ADH-like_N"/>
</dbReference>
<evidence type="ECO:0000259" key="1">
    <source>
        <dbReference type="SMART" id="SM00829"/>
    </source>
</evidence>
<dbReference type="SUPFAM" id="SSF50129">
    <property type="entry name" value="GroES-like"/>
    <property type="match status" value="1"/>
</dbReference>
<dbReference type="Gene3D" id="3.90.180.10">
    <property type="entry name" value="Medium-chain alcohol dehydrogenases, catalytic domain"/>
    <property type="match status" value="1"/>
</dbReference>
<keyword evidence="3" id="KW-1185">Reference proteome</keyword>
<accession>W6MWW4</accession>
<name>W6MWW4_9ASCO</name>
<dbReference type="CDD" id="cd08249">
    <property type="entry name" value="enoyl_reductase_like"/>
    <property type="match status" value="1"/>
</dbReference>
<dbReference type="AlphaFoldDB" id="W6MWW4"/>
<dbReference type="PANTHER" id="PTHR45348:SF2">
    <property type="entry name" value="ZINC-TYPE ALCOHOL DEHYDROGENASE-LIKE PROTEIN C2E1P3.01"/>
    <property type="match status" value="1"/>
</dbReference>
<dbReference type="GeneID" id="34521345"/>
<dbReference type="InterPro" id="IPR013149">
    <property type="entry name" value="ADH-like_C"/>
</dbReference>
<reference evidence="2" key="1">
    <citation type="submission" date="2013-12" db="EMBL/GenBank/DDBJ databases">
        <authorList>
            <person name="Genoscope - CEA"/>
        </authorList>
    </citation>
    <scope>NUCLEOTIDE SEQUENCE</scope>
    <source>
        <strain evidence="2">CBS 1993</strain>
    </source>
</reference>
<dbReference type="HOGENOM" id="CLU_026673_16_1_1"/>
<gene>
    <name evidence="2" type="ORF">KUCA_T00003945001</name>
</gene>
<feature type="domain" description="Enoyl reductase (ER)" evidence="1">
    <location>
        <begin position="13"/>
        <end position="370"/>
    </location>
</feature>
<dbReference type="EMBL" id="HG793128">
    <property type="protein sequence ID" value="CDK27965.1"/>
    <property type="molecule type" value="Genomic_DNA"/>
</dbReference>